<proteinExistence type="predicted"/>
<accession>A0A0K0G0G7</accession>
<feature type="domain" description="SAM-dependent MTase TRM10-type" evidence="6">
    <location>
        <begin position="64"/>
        <end position="261"/>
    </location>
</feature>
<dbReference type="GO" id="GO:0005634">
    <property type="term" value="C:nucleus"/>
    <property type="evidence" value="ECO:0007669"/>
    <property type="project" value="TreeGrafter"/>
</dbReference>
<keyword evidence="2" id="KW-0489">Methyltransferase</keyword>
<name>A0A0K0G0G7_STRVS</name>
<dbReference type="WBParaSite" id="SVE_1820200.1">
    <property type="protein sequence ID" value="SVE_1820200.1"/>
    <property type="gene ID" value="SVE_1820200"/>
</dbReference>
<keyword evidence="4" id="KW-0949">S-adenosyl-L-methionine</keyword>
<dbReference type="GO" id="GO:0052905">
    <property type="term" value="F:tRNA (guanosine(9)-N1)-methyltransferase activity"/>
    <property type="evidence" value="ECO:0007669"/>
    <property type="project" value="UniProtKB-EC"/>
</dbReference>
<dbReference type="PANTHER" id="PTHR13563">
    <property type="entry name" value="TRNA (GUANINE-9-) METHYLTRANSFERASE"/>
    <property type="match status" value="1"/>
</dbReference>
<evidence type="ECO:0000259" key="6">
    <source>
        <dbReference type="PROSITE" id="PS51675"/>
    </source>
</evidence>
<keyword evidence="3" id="KW-0808">Transferase</keyword>
<protein>
    <recommendedName>
        <fullName evidence="1">tRNA (guanine(9)-N(1))-methyltransferase</fullName>
        <ecNumber evidence="1">2.1.1.221</ecNumber>
    </recommendedName>
</protein>
<dbReference type="Gene3D" id="3.40.1280.30">
    <property type="match status" value="1"/>
</dbReference>
<reference evidence="7" key="1">
    <citation type="submission" date="2014-07" db="EMBL/GenBank/DDBJ databases">
        <authorList>
            <person name="Martin A.A"/>
            <person name="De Silva N."/>
        </authorList>
    </citation>
    <scope>NUCLEOTIDE SEQUENCE</scope>
</reference>
<comment type="catalytic activity">
    <reaction evidence="5">
        <text>guanosine(9) in tRNA + S-adenosyl-L-methionine = N(1)-methylguanosine(9) in tRNA + S-adenosyl-L-homocysteine + H(+)</text>
        <dbReference type="Rhea" id="RHEA:43156"/>
        <dbReference type="Rhea" id="RHEA-COMP:10367"/>
        <dbReference type="Rhea" id="RHEA-COMP:10368"/>
        <dbReference type="ChEBI" id="CHEBI:15378"/>
        <dbReference type="ChEBI" id="CHEBI:57856"/>
        <dbReference type="ChEBI" id="CHEBI:59789"/>
        <dbReference type="ChEBI" id="CHEBI:73542"/>
        <dbReference type="ChEBI" id="CHEBI:74269"/>
        <dbReference type="EC" id="2.1.1.221"/>
    </reaction>
</comment>
<evidence type="ECO:0000256" key="4">
    <source>
        <dbReference type="ARBA" id="ARBA00022691"/>
    </source>
</evidence>
<evidence type="ECO:0000256" key="3">
    <source>
        <dbReference type="ARBA" id="ARBA00022679"/>
    </source>
</evidence>
<dbReference type="EC" id="2.1.1.221" evidence="1"/>
<dbReference type="GO" id="GO:0002939">
    <property type="term" value="P:tRNA N1-guanine methylation"/>
    <property type="evidence" value="ECO:0007669"/>
    <property type="project" value="TreeGrafter"/>
</dbReference>
<evidence type="ECO:0000313" key="7">
    <source>
        <dbReference type="Proteomes" id="UP000035680"/>
    </source>
</evidence>
<reference evidence="8" key="2">
    <citation type="submission" date="2015-08" db="UniProtKB">
        <authorList>
            <consortium name="WormBaseParasite"/>
        </authorList>
    </citation>
    <scope>IDENTIFICATION</scope>
</reference>
<sequence>MENKLSLEDVDNSEEILFNNVSLFSDQVTKNHLSRSKKKLIKKQRYKEKRLKKRKIEHQKRRENKKKTHESGTIECDKLHVCIDLDFYSLMSEKEKGKLFRQLCRVRGLEKKFTGLEMTLLNGTEEFYRKGSSLITGFENYDWKRESGSVTSVYKDSKSVVYLSPDSTCEPLLELDPGTVYVIGGLVDESGVGSKSLEKASSLSLKCQRLPIREVMERAPKGTFNEMLSINLVIEILCKVSSGQIIEEVFSEVLPKRCGFILPGNEK</sequence>
<evidence type="ECO:0000256" key="2">
    <source>
        <dbReference type="ARBA" id="ARBA00022603"/>
    </source>
</evidence>
<dbReference type="InterPro" id="IPR038459">
    <property type="entry name" value="MT_TRM10-typ_sf"/>
</dbReference>
<dbReference type="STRING" id="75913.A0A0K0G0G7"/>
<organism evidence="7 8">
    <name type="scientific">Strongyloides venezuelensis</name>
    <name type="common">Threadworm</name>
    <dbReference type="NCBI Taxonomy" id="75913"/>
    <lineage>
        <taxon>Eukaryota</taxon>
        <taxon>Metazoa</taxon>
        <taxon>Ecdysozoa</taxon>
        <taxon>Nematoda</taxon>
        <taxon>Chromadorea</taxon>
        <taxon>Rhabditida</taxon>
        <taxon>Tylenchina</taxon>
        <taxon>Panagrolaimomorpha</taxon>
        <taxon>Strongyloidoidea</taxon>
        <taxon>Strongyloididae</taxon>
        <taxon>Strongyloides</taxon>
    </lineage>
</organism>
<dbReference type="InterPro" id="IPR007356">
    <property type="entry name" value="tRNA_m1G_MeTrfase_euk"/>
</dbReference>
<dbReference type="CDD" id="cd18089">
    <property type="entry name" value="SPOUT_Trm10-like"/>
    <property type="match status" value="1"/>
</dbReference>
<dbReference type="PANTHER" id="PTHR13563:SF13">
    <property type="entry name" value="TRNA METHYLTRANSFERASE 10 HOMOLOG A"/>
    <property type="match status" value="1"/>
</dbReference>
<evidence type="ECO:0000256" key="1">
    <source>
        <dbReference type="ARBA" id="ARBA00012797"/>
    </source>
</evidence>
<evidence type="ECO:0000256" key="5">
    <source>
        <dbReference type="ARBA" id="ARBA00048434"/>
    </source>
</evidence>
<dbReference type="InterPro" id="IPR028564">
    <property type="entry name" value="MT_TRM10-typ"/>
</dbReference>
<evidence type="ECO:0000313" key="8">
    <source>
        <dbReference type="WBParaSite" id="SVE_1820200.1"/>
    </source>
</evidence>
<dbReference type="PROSITE" id="PS51675">
    <property type="entry name" value="SAM_MT_TRM10"/>
    <property type="match status" value="1"/>
</dbReference>
<dbReference type="GO" id="GO:0000049">
    <property type="term" value="F:tRNA binding"/>
    <property type="evidence" value="ECO:0007669"/>
    <property type="project" value="TreeGrafter"/>
</dbReference>
<dbReference type="Proteomes" id="UP000035680">
    <property type="component" value="Unassembled WGS sequence"/>
</dbReference>
<dbReference type="AlphaFoldDB" id="A0A0K0G0G7"/>
<keyword evidence="7" id="KW-1185">Reference proteome</keyword>